<proteinExistence type="predicted"/>
<sequence>MTTGIFFVKIRDDYEKQIQEYFPHISRTYIDIARNFNRDKIYPVLSIKEVTLIAENNENIDTSQFLVPTENNNFMWVLAEMFQYAGLTEK</sequence>
<keyword evidence="2" id="KW-1185">Reference proteome</keyword>
<protein>
    <submittedName>
        <fullName evidence="1">Uncharacterized protein</fullName>
    </submittedName>
</protein>
<reference evidence="1 2" key="1">
    <citation type="submission" date="2020-08" db="EMBL/GenBank/DDBJ databases">
        <title>Genomic Encyclopedia of Type Strains, Phase IV (KMG-IV): sequencing the most valuable type-strain genomes for metagenomic binning, comparative biology and taxonomic classification.</title>
        <authorList>
            <person name="Goeker M."/>
        </authorList>
    </citation>
    <scope>NUCLEOTIDE SEQUENCE [LARGE SCALE GENOMIC DNA]</scope>
    <source>
        <strain evidence="1 2">DSM 2461</strain>
    </source>
</reference>
<dbReference type="EMBL" id="JACHGJ010000009">
    <property type="protein sequence ID" value="MBB6482089.1"/>
    <property type="molecule type" value="Genomic_DNA"/>
</dbReference>
<accession>A0A841RH29</accession>
<dbReference type="RefSeq" id="WP_184748323.1">
    <property type="nucleotide sequence ID" value="NZ_JACHGJ010000009.1"/>
</dbReference>
<gene>
    <name evidence="1" type="ORF">HNR50_003777</name>
</gene>
<dbReference type="AlphaFoldDB" id="A0A841RH29"/>
<name>A0A841RH29_9SPIO</name>
<organism evidence="1 2">
    <name type="scientific">Spirochaeta isovalerica</name>
    <dbReference type="NCBI Taxonomy" id="150"/>
    <lineage>
        <taxon>Bacteria</taxon>
        <taxon>Pseudomonadati</taxon>
        <taxon>Spirochaetota</taxon>
        <taxon>Spirochaetia</taxon>
        <taxon>Spirochaetales</taxon>
        <taxon>Spirochaetaceae</taxon>
        <taxon>Spirochaeta</taxon>
    </lineage>
</organism>
<dbReference type="Proteomes" id="UP000587760">
    <property type="component" value="Unassembled WGS sequence"/>
</dbReference>
<evidence type="ECO:0000313" key="2">
    <source>
        <dbReference type="Proteomes" id="UP000587760"/>
    </source>
</evidence>
<evidence type="ECO:0000313" key="1">
    <source>
        <dbReference type="EMBL" id="MBB6482089.1"/>
    </source>
</evidence>
<comment type="caution">
    <text evidence="1">The sequence shown here is derived from an EMBL/GenBank/DDBJ whole genome shotgun (WGS) entry which is preliminary data.</text>
</comment>